<dbReference type="OrthoDB" id="6432094at2759"/>
<protein>
    <submittedName>
        <fullName evidence="1">Uncharacterized protein</fullName>
    </submittedName>
</protein>
<gene>
    <name evidence="1" type="ORF">AVEN_74482_1</name>
</gene>
<evidence type="ECO:0000313" key="1">
    <source>
        <dbReference type="EMBL" id="GBO21656.1"/>
    </source>
</evidence>
<name>A0A4Y2VC40_ARAVE</name>
<proteinExistence type="predicted"/>
<dbReference type="AlphaFoldDB" id="A0A4Y2VC40"/>
<evidence type="ECO:0000313" key="2">
    <source>
        <dbReference type="Proteomes" id="UP000499080"/>
    </source>
</evidence>
<dbReference type="Proteomes" id="UP000499080">
    <property type="component" value="Unassembled WGS sequence"/>
</dbReference>
<keyword evidence="2" id="KW-1185">Reference proteome</keyword>
<reference evidence="1 2" key="1">
    <citation type="journal article" date="2019" name="Sci. Rep.">
        <title>Orb-weaving spider Araneus ventricosus genome elucidates the spidroin gene catalogue.</title>
        <authorList>
            <person name="Kono N."/>
            <person name="Nakamura H."/>
            <person name="Ohtoshi R."/>
            <person name="Moran D.A.P."/>
            <person name="Shinohara A."/>
            <person name="Yoshida Y."/>
            <person name="Fujiwara M."/>
            <person name="Mori M."/>
            <person name="Tomita M."/>
            <person name="Arakawa K."/>
        </authorList>
    </citation>
    <scope>NUCLEOTIDE SEQUENCE [LARGE SCALE GENOMIC DNA]</scope>
</reference>
<accession>A0A4Y2VC40</accession>
<organism evidence="1 2">
    <name type="scientific">Araneus ventricosus</name>
    <name type="common">Orbweaver spider</name>
    <name type="synonym">Epeira ventricosa</name>
    <dbReference type="NCBI Taxonomy" id="182803"/>
    <lineage>
        <taxon>Eukaryota</taxon>
        <taxon>Metazoa</taxon>
        <taxon>Ecdysozoa</taxon>
        <taxon>Arthropoda</taxon>
        <taxon>Chelicerata</taxon>
        <taxon>Arachnida</taxon>
        <taxon>Araneae</taxon>
        <taxon>Araneomorphae</taxon>
        <taxon>Entelegynae</taxon>
        <taxon>Araneoidea</taxon>
        <taxon>Araneidae</taxon>
        <taxon>Araneus</taxon>
    </lineage>
</organism>
<sequence length="113" mass="13543">MTNAPWFLRNDVIHKDLKIEMIEDHVKNIPRKFFTRLQDYKNPLINCQVEYAHKNGKYPYPYSTNKWSLPLIPPYLEIFPRNTPSNKSINFHCFSYYLLSLISTTPHKLQRLS</sequence>
<dbReference type="EMBL" id="BGPR01044807">
    <property type="protein sequence ID" value="GBO21656.1"/>
    <property type="molecule type" value="Genomic_DNA"/>
</dbReference>
<comment type="caution">
    <text evidence="1">The sequence shown here is derived from an EMBL/GenBank/DDBJ whole genome shotgun (WGS) entry which is preliminary data.</text>
</comment>